<dbReference type="AlphaFoldDB" id="A0A1G8J300"/>
<evidence type="ECO:0000313" key="2">
    <source>
        <dbReference type="Proteomes" id="UP000183263"/>
    </source>
</evidence>
<reference evidence="1 2" key="1">
    <citation type="submission" date="2016-10" db="EMBL/GenBank/DDBJ databases">
        <authorList>
            <person name="de Groot N.N."/>
        </authorList>
    </citation>
    <scope>NUCLEOTIDE SEQUENCE [LARGE SCALE GENOMIC DNA]</scope>
    <source>
        <strain evidence="1 2">DSM 44892</strain>
    </source>
</reference>
<name>A0A1G8J300_9NOCA</name>
<dbReference type="EMBL" id="FNDN01000006">
    <property type="protein sequence ID" value="SDI25501.1"/>
    <property type="molecule type" value="Genomic_DNA"/>
</dbReference>
<protein>
    <submittedName>
        <fullName evidence="1">Uncharacterized protein</fullName>
    </submittedName>
</protein>
<organism evidence="1 2">
    <name type="scientific">Rhodococcus triatomae</name>
    <dbReference type="NCBI Taxonomy" id="300028"/>
    <lineage>
        <taxon>Bacteria</taxon>
        <taxon>Bacillati</taxon>
        <taxon>Actinomycetota</taxon>
        <taxon>Actinomycetes</taxon>
        <taxon>Mycobacteriales</taxon>
        <taxon>Nocardiaceae</taxon>
        <taxon>Rhodococcus</taxon>
    </lineage>
</organism>
<keyword evidence="2" id="KW-1185">Reference proteome</keyword>
<evidence type="ECO:0000313" key="1">
    <source>
        <dbReference type="EMBL" id="SDI25501.1"/>
    </source>
</evidence>
<dbReference type="InterPro" id="IPR000415">
    <property type="entry name" value="Nitroreductase-like"/>
</dbReference>
<dbReference type="GO" id="GO:0016491">
    <property type="term" value="F:oxidoreductase activity"/>
    <property type="evidence" value="ECO:0007669"/>
    <property type="project" value="InterPro"/>
</dbReference>
<proteinExistence type="predicted"/>
<accession>A0A1G8J300</accession>
<gene>
    <name evidence="1" type="ORF">SAMN05444695_10647</name>
</gene>
<sequence length="330" mass="35122">MAPVTAVPGIPDLLGTAFLPGTPGPALPPGPRDNPWHEAGAVTVEVPHDWRRLLDALWRADGMHPGTDGLPTTIARRPVPSAGATYGVRTHVVVPAGAVRSSLPPGRYAYQLDADILVRRAGPPPPPGTTPELVFCVQPGRAFGRYRHRAWPLWIADTAYAVAAAQSLLAAPDVRVGPFADTGPVALPPAHSTRRWLEQGLVPEIVLARIPVYGPGGSRGRLEVDEDTAAALGRRRSPALTEFPLDRRPTPRAATVAAASGQHWVRGADDVAVWTVRTDVTGPDLWRIHLNAARRAIRTVRSGAARLRPVSGMTAAAPPFPVHALALLRN</sequence>
<dbReference type="Proteomes" id="UP000183263">
    <property type="component" value="Unassembled WGS sequence"/>
</dbReference>
<dbReference type="Gene3D" id="3.40.109.10">
    <property type="entry name" value="NADH Oxidase"/>
    <property type="match status" value="1"/>
</dbReference>